<gene>
    <name evidence="2" type="ORF">GTP77_09275</name>
</gene>
<protein>
    <submittedName>
        <fullName evidence="2">Type II toxin-antitoxin system RelE/ParE family toxin</fullName>
    </submittedName>
</protein>
<dbReference type="InterPro" id="IPR007712">
    <property type="entry name" value="RelE/ParE_toxin"/>
</dbReference>
<dbReference type="Pfam" id="PF05016">
    <property type="entry name" value="ParE_toxin"/>
    <property type="match status" value="1"/>
</dbReference>
<dbReference type="Proteomes" id="UP000450676">
    <property type="component" value="Unassembled WGS sequence"/>
</dbReference>
<name>A0A7X4HA92_9BURK</name>
<dbReference type="InterPro" id="IPR035093">
    <property type="entry name" value="RelE/ParE_toxin_dom_sf"/>
</dbReference>
<dbReference type="EMBL" id="WWCU01000007">
    <property type="protein sequence ID" value="MYN07533.1"/>
    <property type="molecule type" value="Genomic_DNA"/>
</dbReference>
<reference evidence="2 3" key="1">
    <citation type="submission" date="2019-12" db="EMBL/GenBank/DDBJ databases">
        <title>Novel species isolated from a subtropical stream in China.</title>
        <authorList>
            <person name="Lu H."/>
        </authorList>
    </citation>
    <scope>NUCLEOTIDE SEQUENCE [LARGE SCALE GENOMIC DNA]</scope>
    <source>
        <strain evidence="2 3">FT127W</strain>
    </source>
</reference>
<dbReference type="Gene3D" id="3.30.2310.20">
    <property type="entry name" value="RelE-like"/>
    <property type="match status" value="1"/>
</dbReference>
<comment type="caution">
    <text evidence="2">The sequence shown here is derived from an EMBL/GenBank/DDBJ whole genome shotgun (WGS) entry which is preliminary data.</text>
</comment>
<proteinExistence type="predicted"/>
<evidence type="ECO:0000313" key="3">
    <source>
        <dbReference type="Proteomes" id="UP000450676"/>
    </source>
</evidence>
<accession>A0A7X4HA92</accession>
<evidence type="ECO:0000256" key="1">
    <source>
        <dbReference type="ARBA" id="ARBA00022649"/>
    </source>
</evidence>
<keyword evidence="3" id="KW-1185">Reference proteome</keyword>
<dbReference type="AlphaFoldDB" id="A0A7X4HA92"/>
<keyword evidence="1" id="KW-1277">Toxin-antitoxin system</keyword>
<sequence>MPSLSWSDEAIRALQQIYHFLAIRDEALAKRAVRAIQADARKLKTFPYLGHPVAGSAEMRELTVSFGRNGYVMQYSVESGVVLICGVRPQRVPGW</sequence>
<organism evidence="2 3">
    <name type="scientific">Pseudoduganella aquatica</name>
    <dbReference type="NCBI Taxonomy" id="2660641"/>
    <lineage>
        <taxon>Bacteria</taxon>
        <taxon>Pseudomonadati</taxon>
        <taxon>Pseudomonadota</taxon>
        <taxon>Betaproteobacteria</taxon>
        <taxon>Burkholderiales</taxon>
        <taxon>Oxalobacteraceae</taxon>
        <taxon>Telluria group</taxon>
        <taxon>Pseudoduganella</taxon>
    </lineage>
</organism>
<dbReference type="RefSeq" id="WP_161071882.1">
    <property type="nucleotide sequence ID" value="NZ_WWCU01000007.1"/>
</dbReference>
<evidence type="ECO:0000313" key="2">
    <source>
        <dbReference type="EMBL" id="MYN07533.1"/>
    </source>
</evidence>